<dbReference type="SUPFAM" id="SSF55961">
    <property type="entry name" value="Bet v1-like"/>
    <property type="match status" value="1"/>
</dbReference>
<evidence type="ECO:0000313" key="4">
    <source>
        <dbReference type="Proteomes" id="UP000253410"/>
    </source>
</evidence>
<evidence type="ECO:0000256" key="1">
    <source>
        <dbReference type="ARBA" id="ARBA00006817"/>
    </source>
</evidence>
<dbReference type="Gene3D" id="3.30.530.20">
    <property type="match status" value="1"/>
</dbReference>
<dbReference type="InterPro" id="IPR023393">
    <property type="entry name" value="START-like_dom_sf"/>
</dbReference>
<dbReference type="EMBL" id="QFFJ01000001">
    <property type="protein sequence ID" value="RBL91747.1"/>
    <property type="molecule type" value="Genomic_DNA"/>
</dbReference>
<dbReference type="InterPro" id="IPR013538">
    <property type="entry name" value="ASHA1/2-like_C"/>
</dbReference>
<dbReference type="OrthoDB" id="2355173at2"/>
<dbReference type="Pfam" id="PF08327">
    <property type="entry name" value="AHSA1"/>
    <property type="match status" value="1"/>
</dbReference>
<dbReference type="Proteomes" id="UP000253410">
    <property type="component" value="Unassembled WGS sequence"/>
</dbReference>
<dbReference type="AlphaFoldDB" id="A0A365XZG9"/>
<dbReference type="RefSeq" id="WP_113614346.1">
    <property type="nucleotide sequence ID" value="NZ_QFFJ01000001.1"/>
</dbReference>
<evidence type="ECO:0000313" key="3">
    <source>
        <dbReference type="EMBL" id="RBL91747.1"/>
    </source>
</evidence>
<organism evidence="3 4">
    <name type="scientific">Chitinophaga flava</name>
    <dbReference type="NCBI Taxonomy" id="2259036"/>
    <lineage>
        <taxon>Bacteria</taxon>
        <taxon>Pseudomonadati</taxon>
        <taxon>Bacteroidota</taxon>
        <taxon>Chitinophagia</taxon>
        <taxon>Chitinophagales</taxon>
        <taxon>Chitinophagaceae</taxon>
        <taxon>Chitinophaga</taxon>
    </lineage>
</organism>
<comment type="caution">
    <text evidence="3">The sequence shown here is derived from an EMBL/GenBank/DDBJ whole genome shotgun (WGS) entry which is preliminary data.</text>
</comment>
<comment type="similarity">
    <text evidence="1">Belongs to the AHA1 family.</text>
</comment>
<feature type="domain" description="Activator of Hsp90 ATPase homologue 1/2-like C-terminal" evidence="2">
    <location>
        <begin position="13"/>
        <end position="139"/>
    </location>
</feature>
<evidence type="ECO:0000259" key="2">
    <source>
        <dbReference type="Pfam" id="PF08327"/>
    </source>
</evidence>
<dbReference type="CDD" id="cd07814">
    <property type="entry name" value="SRPBCC_CalC_Aha1-like"/>
    <property type="match status" value="1"/>
</dbReference>
<proteinExistence type="inferred from homology"/>
<name>A0A365XZG9_9BACT</name>
<accession>A0A365XZG9</accession>
<sequence>MSDTVHKTVEIHAAASKVWAFLTQPDKINLWMMDTPTDIQSAWEVGSPLVFKGDLHGIPYENKGVILQYEPEVLLAYTHWSSLSQRPDEPAHYGVVTFRLTTHGVITTLEFTQTNAGAYATERHINFYWTTALGLIKKLNEKAD</sequence>
<reference evidence="3 4" key="1">
    <citation type="submission" date="2018-05" db="EMBL/GenBank/DDBJ databases">
        <title>Chitinophaga sp. K3CV102501T nov., isolated from isolated from a monsoon evergreen broad-leaved forest soil.</title>
        <authorList>
            <person name="Lv Y."/>
        </authorList>
    </citation>
    <scope>NUCLEOTIDE SEQUENCE [LARGE SCALE GENOMIC DNA]</scope>
    <source>
        <strain evidence="3 4">GDMCC 1.1325</strain>
    </source>
</reference>
<protein>
    <submittedName>
        <fullName evidence="3">ATPase</fullName>
    </submittedName>
</protein>
<gene>
    <name evidence="3" type="ORF">DF182_03830</name>
</gene>
<keyword evidence="4" id="KW-1185">Reference proteome</keyword>